<dbReference type="PATRIC" id="fig|351160.9.peg.2786"/>
<accession>Q0W839</accession>
<dbReference type="AlphaFoldDB" id="Q0W839"/>
<sequence length="464" mass="54030">MDQSEVTQILMDAELSQGCKCNQIEKEFMILKGSIKKLILDIREQMNAAENPFSNIQMLQMPPPAPVIKEDPIEFEMPDEEEEKKAAEDKAKAEAARQAEKERTMAQEKNAGNYTGCPYAARVSEAHMHNNCPLSASVNSPAQGCPLAKRAETPNRSYETNAHYLELLTYLLQLIEQSRPADRATGNAGLDRYSGGLARSGERHVCSACGRPVSPDYDVHHRGSSWPYSYPHYPHYPPQEHWPDRWGYGMYHEAYGQPYYDPRQFFYEHPEYEPAHYGYPYYGYEAEAGEADPRYRPQNAGRHRDARYPPEYYYRGHGDRRYYWHEPYGFRQEPVRDMYERDYYRPASGPRRVYRGTAGLPEDRYYGPAPDELRGPARYRPVQRRHQEPSPLYRGYDTDEDEFEITEPLPDIDLLPNEPEQEEEPLRIRKRARNVRIVPEPGLPQIVDQPNPRPRRSRAVKHRA</sequence>
<keyword evidence="3" id="KW-1185">Reference proteome</keyword>
<dbReference type="Proteomes" id="UP000000663">
    <property type="component" value="Chromosome"/>
</dbReference>
<name>Q0W839_METAR</name>
<dbReference type="OrthoDB" id="142358at2157"/>
<dbReference type="KEGG" id="rci:LRC512"/>
<feature type="region of interest" description="Disordered" evidence="1">
    <location>
        <begin position="78"/>
        <end position="109"/>
    </location>
</feature>
<dbReference type="EMBL" id="AM114193">
    <property type="protein sequence ID" value="CAJ35454.1"/>
    <property type="molecule type" value="Genomic_DNA"/>
</dbReference>
<evidence type="ECO:0000313" key="3">
    <source>
        <dbReference type="Proteomes" id="UP000000663"/>
    </source>
</evidence>
<feature type="compositionally biased region" description="Basic residues" evidence="1">
    <location>
        <begin position="453"/>
        <end position="464"/>
    </location>
</feature>
<dbReference type="RefSeq" id="WP_012037039.1">
    <property type="nucleotide sequence ID" value="NC_009464.1"/>
</dbReference>
<feature type="region of interest" description="Disordered" evidence="1">
    <location>
        <begin position="353"/>
        <end position="464"/>
    </location>
</feature>
<protein>
    <submittedName>
        <fullName evidence="2">Uncharacterized protein</fullName>
    </submittedName>
</protein>
<reference evidence="2 3" key="1">
    <citation type="journal article" date="2006" name="Science">
        <title>Genome of rice cluster I archaea -- the key methane producers in the rice rhizosphere.</title>
        <authorList>
            <person name="Erkel C."/>
            <person name="Kube M."/>
            <person name="Reinhardt R."/>
            <person name="Liesack W."/>
        </authorList>
    </citation>
    <scope>NUCLEOTIDE SEQUENCE [LARGE SCALE GENOMIC DNA]</scope>
    <source>
        <strain evidence="3">DSM 22066 / NBRC 105507 / MRE50</strain>
    </source>
</reference>
<dbReference type="GeneID" id="5143013"/>
<dbReference type="eggNOG" id="arCOG02396">
    <property type="taxonomic scope" value="Archaea"/>
</dbReference>
<feature type="compositionally biased region" description="Basic and acidic residues" evidence="1">
    <location>
        <begin position="361"/>
        <end position="375"/>
    </location>
</feature>
<feature type="compositionally biased region" description="Basic and acidic residues" evidence="1">
    <location>
        <begin position="83"/>
        <end position="106"/>
    </location>
</feature>
<organism evidence="2 3">
    <name type="scientific">Methanocella arvoryzae (strain DSM 22066 / NBRC 105507 / MRE50)</name>
    <dbReference type="NCBI Taxonomy" id="351160"/>
    <lineage>
        <taxon>Archaea</taxon>
        <taxon>Methanobacteriati</taxon>
        <taxon>Methanobacteriota</taxon>
        <taxon>Stenosarchaea group</taxon>
        <taxon>Methanomicrobia</taxon>
        <taxon>Methanocellales</taxon>
        <taxon>Methanocellaceae</taxon>
        <taxon>Methanocella</taxon>
    </lineage>
</organism>
<gene>
    <name evidence="2" type="ORF">LRC512</name>
</gene>
<evidence type="ECO:0000256" key="1">
    <source>
        <dbReference type="SAM" id="MobiDB-lite"/>
    </source>
</evidence>
<evidence type="ECO:0000313" key="2">
    <source>
        <dbReference type="EMBL" id="CAJ35454.1"/>
    </source>
</evidence>
<proteinExistence type="predicted"/>